<dbReference type="GO" id="GO:0005665">
    <property type="term" value="C:RNA polymerase II, core complex"/>
    <property type="evidence" value="ECO:0000318"/>
    <property type="project" value="GO_Central"/>
</dbReference>
<evidence type="ECO:0000313" key="12">
    <source>
        <dbReference type="EnsemblProtists" id="Phyra76570"/>
    </source>
</evidence>
<dbReference type="Proteomes" id="UP000005238">
    <property type="component" value="Unassembled WGS sequence"/>
</dbReference>
<organism evidence="12 13">
    <name type="scientific">Phytophthora ramorum</name>
    <name type="common">Sudden oak death agent</name>
    <dbReference type="NCBI Taxonomy" id="164328"/>
    <lineage>
        <taxon>Eukaryota</taxon>
        <taxon>Sar</taxon>
        <taxon>Stramenopiles</taxon>
        <taxon>Oomycota</taxon>
        <taxon>Peronosporomycetes</taxon>
        <taxon>Peronosporales</taxon>
        <taxon>Peronosporaceae</taxon>
        <taxon>Phytophthora</taxon>
    </lineage>
</organism>
<feature type="domain" description="RNA polymerase Rpb2" evidence="11">
    <location>
        <begin position="351"/>
        <end position="411"/>
    </location>
</feature>
<evidence type="ECO:0000256" key="2">
    <source>
        <dbReference type="ARBA" id="ARBA00012418"/>
    </source>
</evidence>
<evidence type="ECO:0000259" key="11">
    <source>
        <dbReference type="Pfam" id="PF04566"/>
    </source>
</evidence>
<dbReference type="InParanoid" id="H3GK19"/>
<evidence type="ECO:0000256" key="3">
    <source>
        <dbReference type="ARBA" id="ARBA00022478"/>
    </source>
</evidence>
<dbReference type="VEuPathDB" id="FungiDB:KRP23_11335"/>
<dbReference type="Gene3D" id="2.40.270.10">
    <property type="entry name" value="DNA-directed RNA polymerase, subunit 2, domain 6"/>
    <property type="match status" value="1"/>
</dbReference>
<dbReference type="Pfam" id="PF04561">
    <property type="entry name" value="RNA_pol_Rpb2_2"/>
    <property type="match status" value="1"/>
</dbReference>
<evidence type="ECO:0000256" key="4">
    <source>
        <dbReference type="ARBA" id="ARBA00022679"/>
    </source>
</evidence>
<dbReference type="EC" id="2.7.7.6" evidence="2"/>
<dbReference type="STRING" id="164328.H3GK19"/>
<dbReference type="InterPro" id="IPR015712">
    <property type="entry name" value="DNA-dir_RNA_pol_su2"/>
</dbReference>
<dbReference type="AlphaFoldDB" id="H3GK19"/>
<keyword evidence="4" id="KW-0808">Transferase</keyword>
<dbReference type="Gene3D" id="3.90.1110.10">
    <property type="entry name" value="RNA polymerase Rpb2, domain 2"/>
    <property type="match status" value="1"/>
</dbReference>
<evidence type="ECO:0000256" key="5">
    <source>
        <dbReference type="ARBA" id="ARBA00022695"/>
    </source>
</evidence>
<accession>H3GK19</accession>
<feature type="domain" description="DNA-directed RNA polymerase subunit 2 hybrid-binding" evidence="8">
    <location>
        <begin position="461"/>
        <end position="666"/>
    </location>
</feature>
<dbReference type="eggNOG" id="KOG0214">
    <property type="taxonomic scope" value="Eukaryota"/>
</dbReference>
<dbReference type="HOGENOM" id="CLU_411909_0_0_1"/>
<dbReference type="InterPro" id="IPR037034">
    <property type="entry name" value="RNA_pol_Rpb2_2_sf"/>
</dbReference>
<dbReference type="Pfam" id="PF04566">
    <property type="entry name" value="RNA_pol_Rpb2_4"/>
    <property type="match status" value="1"/>
</dbReference>
<keyword evidence="5" id="KW-0548">Nucleotidyltransferase</keyword>
<comment type="similarity">
    <text evidence="1 7">Belongs to the RNA polymerase beta chain family.</text>
</comment>
<dbReference type="GO" id="GO:0003899">
    <property type="term" value="F:DNA-directed RNA polymerase activity"/>
    <property type="evidence" value="ECO:0007669"/>
    <property type="project" value="UniProtKB-EC"/>
</dbReference>
<dbReference type="GO" id="GO:0032549">
    <property type="term" value="F:ribonucleoside binding"/>
    <property type="evidence" value="ECO:0007669"/>
    <property type="project" value="InterPro"/>
</dbReference>
<feature type="domain" description="RNA polymerase Rpb2" evidence="9">
    <location>
        <begin position="10"/>
        <end position="180"/>
    </location>
</feature>
<dbReference type="EnsemblProtists" id="Phyra76570">
    <property type="protein sequence ID" value="Phyra76570"/>
    <property type="gene ID" value="Phyra76570"/>
</dbReference>
<dbReference type="GO" id="GO:0006351">
    <property type="term" value="P:DNA-templated transcription"/>
    <property type="evidence" value="ECO:0007669"/>
    <property type="project" value="InterPro"/>
</dbReference>
<feature type="domain" description="RNA polymerase Rpb2" evidence="10">
    <location>
        <begin position="243"/>
        <end position="311"/>
    </location>
</feature>
<keyword evidence="6" id="KW-0804">Transcription</keyword>
<dbReference type="PANTHER" id="PTHR20856">
    <property type="entry name" value="DNA-DIRECTED RNA POLYMERASE I SUBUNIT 2"/>
    <property type="match status" value="1"/>
</dbReference>
<reference evidence="13" key="1">
    <citation type="journal article" date="2006" name="Science">
        <title>Phytophthora genome sequences uncover evolutionary origins and mechanisms of pathogenesis.</title>
        <authorList>
            <person name="Tyler B.M."/>
            <person name="Tripathy S."/>
            <person name="Zhang X."/>
            <person name="Dehal P."/>
            <person name="Jiang R.H."/>
            <person name="Aerts A."/>
            <person name="Arredondo F.D."/>
            <person name="Baxter L."/>
            <person name="Bensasson D."/>
            <person name="Beynon J.L."/>
            <person name="Chapman J."/>
            <person name="Damasceno C.M."/>
            <person name="Dorrance A.E."/>
            <person name="Dou D."/>
            <person name="Dickerman A.W."/>
            <person name="Dubchak I.L."/>
            <person name="Garbelotto M."/>
            <person name="Gijzen M."/>
            <person name="Gordon S.G."/>
            <person name="Govers F."/>
            <person name="Grunwald N.J."/>
            <person name="Huang W."/>
            <person name="Ivors K.L."/>
            <person name="Jones R.W."/>
            <person name="Kamoun S."/>
            <person name="Krampis K."/>
            <person name="Lamour K.H."/>
            <person name="Lee M.K."/>
            <person name="McDonald W.H."/>
            <person name="Medina M."/>
            <person name="Meijer H.J."/>
            <person name="Nordberg E.K."/>
            <person name="Maclean D.J."/>
            <person name="Ospina-Giraldo M.D."/>
            <person name="Morris P.F."/>
            <person name="Phuntumart V."/>
            <person name="Putnam N.H."/>
            <person name="Rash S."/>
            <person name="Rose J.K."/>
            <person name="Sakihama Y."/>
            <person name="Salamov A.A."/>
            <person name="Savidor A."/>
            <person name="Scheuring C.F."/>
            <person name="Smith B.M."/>
            <person name="Sobral B.W."/>
            <person name="Terry A."/>
            <person name="Torto-Alalibo T.A."/>
            <person name="Win J."/>
            <person name="Xu Z."/>
            <person name="Zhang H."/>
            <person name="Grigoriev I.V."/>
            <person name="Rokhsar D.S."/>
            <person name="Boore J.L."/>
        </authorList>
    </citation>
    <scope>NUCLEOTIDE SEQUENCE [LARGE SCALE GENOMIC DNA]</scope>
    <source>
        <strain evidence="13">Pr102</strain>
    </source>
</reference>
<evidence type="ECO:0000259" key="10">
    <source>
        <dbReference type="Pfam" id="PF04565"/>
    </source>
</evidence>
<evidence type="ECO:0000256" key="7">
    <source>
        <dbReference type="RuleBase" id="RU000434"/>
    </source>
</evidence>
<dbReference type="Gene3D" id="2.40.50.150">
    <property type="match status" value="1"/>
</dbReference>
<dbReference type="InterPro" id="IPR007120">
    <property type="entry name" value="DNA-dir_RNAP_su2_dom"/>
</dbReference>
<dbReference type="EMBL" id="DS566016">
    <property type="status" value="NOT_ANNOTATED_CDS"/>
    <property type="molecule type" value="Genomic_DNA"/>
</dbReference>
<proteinExistence type="inferred from homology"/>
<keyword evidence="13" id="KW-1185">Reference proteome</keyword>
<dbReference type="Pfam" id="PF04565">
    <property type="entry name" value="RNA_pol_Rpb2_3"/>
    <property type="match status" value="1"/>
</dbReference>
<dbReference type="InterPro" id="IPR007642">
    <property type="entry name" value="RNA_pol_Rpb2_2"/>
</dbReference>
<evidence type="ECO:0000259" key="9">
    <source>
        <dbReference type="Pfam" id="PF04561"/>
    </source>
</evidence>
<protein>
    <recommendedName>
        <fullName evidence="2">DNA-directed RNA polymerase</fullName>
        <ecNumber evidence="2">2.7.7.6</ecNumber>
    </recommendedName>
</protein>
<dbReference type="InterPro" id="IPR037033">
    <property type="entry name" value="DNA-dir_RNAP_su2_hyb_sf"/>
</dbReference>
<dbReference type="SUPFAM" id="SSF64484">
    <property type="entry name" value="beta and beta-prime subunits of DNA dependent RNA-polymerase"/>
    <property type="match status" value="1"/>
</dbReference>
<dbReference type="Gene3D" id="3.90.1100.10">
    <property type="match status" value="1"/>
</dbReference>
<evidence type="ECO:0000259" key="8">
    <source>
        <dbReference type="Pfam" id="PF00562"/>
    </source>
</evidence>
<keyword evidence="3" id="KW-0240">DNA-directed RNA polymerase</keyword>
<reference evidence="12" key="2">
    <citation type="submission" date="2015-06" db="UniProtKB">
        <authorList>
            <consortium name="EnsemblProtists"/>
        </authorList>
    </citation>
    <scope>IDENTIFICATION</scope>
    <source>
        <strain evidence="12">Pr102</strain>
    </source>
</reference>
<dbReference type="OMA" id="GHMIHRM"/>
<dbReference type="InterPro" id="IPR007645">
    <property type="entry name" value="RNA_pol_Rpb2_3"/>
</dbReference>
<evidence type="ECO:0000256" key="6">
    <source>
        <dbReference type="ARBA" id="ARBA00023163"/>
    </source>
</evidence>
<dbReference type="GO" id="GO:0003677">
    <property type="term" value="F:DNA binding"/>
    <property type="evidence" value="ECO:0007669"/>
    <property type="project" value="InterPro"/>
</dbReference>
<sequence length="667" mass="76133">MSMAGFKDIEVPFFMFFRALGVYSSKDIISYITYSFNDAEPITQRMLNILEQALTNTYADMNAILKNEFPHRKGEPAGSVNVITNQDDTLRILTRCSKYFDSYRSKLRAAGEEDALNIERFLLSKLEQNIDQKFLPHIGLTPADRKKKAAYLGHMIHRMLLVNLGVLQPTDRDSYKNKRINDAGMSYSRVFKTQFNFMVVMKLKRQYMKDFKDNSFSDINLMALFKSAIKADDFEKALMNAILHHKNKLNVLTTLRSIDTPDKGNSVKSSERAILLRQVHPTGTGYICGITSADTGAKVGMSKQLSISADITAASSSEVLKHIILEDEDLIQIQIIPKGMTLLTKHNLHKVFVNGDWLGCVQDFASFLMRYRLKRREGEINMFTTVSHNIIANEIRLWVDSWRLIRPLLIVRNNIGESGYTHTKFRQWIDFTDDHVKKLQTGAIDIDDLATDGNMGLVALTSVFANHNQAARIVFQTNQVKQTNSWALKNWAFAAHKDLYHQVYVEDPLMSTFAYRHIPPMCTNVIVAISIYGGFNQEDSLIVNKSSVDRGLFDAAHLTYDKCDIEQNEIICRPDPSNTADIKSYSNYEKLVNGLIQEGTYVQEGDGLVGKVAKLQKGDMKDPNVIYSNRSMVYRHKEPAYIWRVIHTLNHDDHEMVKIVFQTFRSI</sequence>
<name>H3GK19_PHYRM</name>
<dbReference type="InterPro" id="IPR014724">
    <property type="entry name" value="RNA_pol_RPB2_OB-fold"/>
</dbReference>
<evidence type="ECO:0000313" key="13">
    <source>
        <dbReference type="Proteomes" id="UP000005238"/>
    </source>
</evidence>
<dbReference type="VEuPathDB" id="FungiDB:KRP22_3781"/>
<dbReference type="InterPro" id="IPR007646">
    <property type="entry name" value="RNA_pol_Rpb2_4"/>
</dbReference>
<evidence type="ECO:0000256" key="1">
    <source>
        <dbReference type="ARBA" id="ARBA00006835"/>
    </source>
</evidence>
<dbReference type="Pfam" id="PF00562">
    <property type="entry name" value="RNA_pol_Rpb2_6"/>
    <property type="match status" value="1"/>
</dbReference>